<evidence type="ECO:0000256" key="3">
    <source>
        <dbReference type="ARBA" id="ARBA00024344"/>
    </source>
</evidence>
<keyword evidence="4" id="KW-0167">Capsid protein</keyword>
<dbReference type="InterPro" id="IPR012347">
    <property type="entry name" value="Ferritin-like"/>
</dbReference>
<evidence type="ECO:0000256" key="2">
    <source>
        <dbReference type="ARBA" id="ARBA00024325"/>
    </source>
</evidence>
<dbReference type="AlphaFoldDB" id="A0A285UE21"/>
<evidence type="ECO:0000313" key="5">
    <source>
        <dbReference type="Proteomes" id="UP000219252"/>
    </source>
</evidence>
<evidence type="ECO:0000313" key="4">
    <source>
        <dbReference type="EMBL" id="SOC40165.1"/>
    </source>
</evidence>
<dbReference type="InterPro" id="IPR012851">
    <property type="entry name" value="Spore_coat_CotF-like"/>
</dbReference>
<accession>A0A285UE21</accession>
<gene>
    <name evidence="4" type="ORF">SAMN05877842_107110</name>
</gene>
<reference evidence="5" key="1">
    <citation type="submission" date="2017-08" db="EMBL/GenBank/DDBJ databases">
        <authorList>
            <person name="Varghese N."/>
            <person name="Submissions S."/>
        </authorList>
    </citation>
    <scope>NUCLEOTIDE SEQUENCE [LARGE SCALE GENOMIC DNA]</scope>
    <source>
        <strain evidence="5">JC23</strain>
    </source>
</reference>
<keyword evidence="4" id="KW-0946">Virion</keyword>
<name>A0A285UE21_9BACL</name>
<keyword evidence="1" id="KW-0749">Sporulation</keyword>
<dbReference type="GO" id="GO:0030435">
    <property type="term" value="P:sporulation resulting in formation of a cellular spore"/>
    <property type="evidence" value="ECO:0007669"/>
    <property type="project" value="UniProtKB-KW"/>
</dbReference>
<dbReference type="EMBL" id="OBQC01000007">
    <property type="protein sequence ID" value="SOC40165.1"/>
    <property type="molecule type" value="Genomic_DNA"/>
</dbReference>
<evidence type="ECO:0000256" key="1">
    <source>
        <dbReference type="ARBA" id="ARBA00022969"/>
    </source>
</evidence>
<sequence length="208" mass="23311">MTNNFMDQNQSMQQSTNMPLSMNHGAHEVLDVHEVLSASIGALNTFIFFRQHVQDQELLNILDRQYAFMLDEYNITAECFKTGQDPSHPTRSYKMQMGNDSKYGLTPGEPKKPMQSPTEINDGIISGFLLSCHKMGATGKTTAALEATNPVVRRVLQDSIPNCIEMAYELSLYQNQKGYYQIPQLSQADMQAMLNMYGQADKAPGMPS</sequence>
<protein>
    <submittedName>
        <fullName evidence="4">Spore coat protein CotF</fullName>
    </submittedName>
</protein>
<proteinExistence type="inferred from homology"/>
<comment type="subcellular location">
    <subcellularLocation>
        <location evidence="2">Spore coat</location>
    </subcellularLocation>
</comment>
<dbReference type="Proteomes" id="UP000219252">
    <property type="component" value="Unassembled WGS sequence"/>
</dbReference>
<dbReference type="Pfam" id="PF07875">
    <property type="entry name" value="Coat_F"/>
    <property type="match status" value="1"/>
</dbReference>
<dbReference type="RefSeq" id="WP_097149702.1">
    <property type="nucleotide sequence ID" value="NZ_OBQC01000007.1"/>
</dbReference>
<dbReference type="OrthoDB" id="2577233at2"/>
<dbReference type="PANTHER" id="PTHR39183:SF1">
    <property type="entry name" value="SPORE COAT PROTEIN F-LIKE PROTEIN YHCQ"/>
    <property type="match status" value="1"/>
</dbReference>
<dbReference type="PANTHER" id="PTHR39183">
    <property type="entry name" value="SPORE COAT PROTEIN F-LIKE PROTEIN YHCQ"/>
    <property type="match status" value="1"/>
</dbReference>
<dbReference type="Gene3D" id="1.20.1260.10">
    <property type="match status" value="1"/>
</dbReference>
<keyword evidence="5" id="KW-1185">Reference proteome</keyword>
<comment type="similarity">
    <text evidence="3">Belongs to the CotF family.</text>
</comment>
<organism evidence="4 5">
    <name type="scientific">Ureibacillus acetophenoni</name>
    <dbReference type="NCBI Taxonomy" id="614649"/>
    <lineage>
        <taxon>Bacteria</taxon>
        <taxon>Bacillati</taxon>
        <taxon>Bacillota</taxon>
        <taxon>Bacilli</taxon>
        <taxon>Bacillales</taxon>
        <taxon>Caryophanaceae</taxon>
        <taxon>Ureibacillus</taxon>
    </lineage>
</organism>